<dbReference type="InterPro" id="IPR029052">
    <property type="entry name" value="Metallo-depent_PP-like"/>
</dbReference>
<dbReference type="STRING" id="162209.IJ22_17240"/>
<protein>
    <submittedName>
        <fullName evidence="2">Calcineurin-like phosphoesterase</fullName>
    </submittedName>
</protein>
<dbReference type="RefSeq" id="WP_062408423.1">
    <property type="nucleotide sequence ID" value="NZ_CP013652.1"/>
</dbReference>
<dbReference type="OrthoDB" id="5380073at2"/>
<dbReference type="InterPro" id="IPR004843">
    <property type="entry name" value="Calcineurin-like_PHP"/>
</dbReference>
<dbReference type="AlphaFoldDB" id="A0A0U2KYS3"/>
<reference evidence="3" key="1">
    <citation type="submission" date="2015-12" db="EMBL/GenBank/DDBJ databases">
        <title>Complete genome sequences of two moderately thermophilic Paenibacillus species.</title>
        <authorList>
            <person name="Butler R.III."/>
            <person name="Wang J."/>
            <person name="Stark B.C."/>
            <person name="Pombert J.-F."/>
        </authorList>
    </citation>
    <scope>NUCLEOTIDE SEQUENCE [LARGE SCALE GENOMIC DNA]</scope>
    <source>
        <strain evidence="3">32O-Y</strain>
    </source>
</reference>
<dbReference type="EMBL" id="CP013652">
    <property type="protein sequence ID" value="ALS22098.1"/>
    <property type="molecule type" value="Genomic_DNA"/>
</dbReference>
<dbReference type="SUPFAM" id="SSF56300">
    <property type="entry name" value="Metallo-dependent phosphatases"/>
    <property type="match status" value="1"/>
</dbReference>
<dbReference type="KEGG" id="pnp:IJ22_17240"/>
<feature type="domain" description="Calcineurin-like phosphoesterase" evidence="1">
    <location>
        <begin position="1"/>
        <end position="143"/>
    </location>
</feature>
<evidence type="ECO:0000259" key="1">
    <source>
        <dbReference type="Pfam" id="PF00149"/>
    </source>
</evidence>
<accession>A0A0U2KYS3</accession>
<sequence>MEVWFTADTHFGHKNIIAYENRPFNSVEEMDEELIDNWNSYVEPYDLIFHLGDVFFYNSKKQQEMIPRLNGRKILIRGNHDEGYSDSKFHQLGFDVHNYYIFDKFLLSHYPQQEEALWELILQTDIIGNVHGHVHSRIQGLDQNIYKCVSVELGQYRPFHIDEIYRHFGR</sequence>
<evidence type="ECO:0000313" key="3">
    <source>
        <dbReference type="Proteomes" id="UP000061660"/>
    </source>
</evidence>
<proteinExistence type="predicted"/>
<dbReference type="GO" id="GO:0016787">
    <property type="term" value="F:hydrolase activity"/>
    <property type="evidence" value="ECO:0007669"/>
    <property type="project" value="InterPro"/>
</dbReference>
<organism evidence="2 3">
    <name type="scientific">Paenibacillus naphthalenovorans</name>
    <dbReference type="NCBI Taxonomy" id="162209"/>
    <lineage>
        <taxon>Bacteria</taxon>
        <taxon>Bacillati</taxon>
        <taxon>Bacillota</taxon>
        <taxon>Bacilli</taxon>
        <taxon>Bacillales</taxon>
        <taxon>Paenibacillaceae</taxon>
        <taxon>Paenibacillus</taxon>
    </lineage>
</organism>
<dbReference type="Gene3D" id="3.60.21.10">
    <property type="match status" value="1"/>
</dbReference>
<keyword evidence="3" id="KW-1185">Reference proteome</keyword>
<gene>
    <name evidence="2" type="ORF">IJ22_17240</name>
</gene>
<dbReference type="Pfam" id="PF00149">
    <property type="entry name" value="Metallophos"/>
    <property type="match status" value="1"/>
</dbReference>
<reference evidence="2 3" key="2">
    <citation type="journal article" date="2016" name="Genome Announc.">
        <title>Complete Genome Sequences of Two Interactive Moderate Thermophiles, Paenibacillus napthalenovorans 32O-Y and Paenibacillus sp. 32O-W.</title>
        <authorList>
            <person name="Butler R.R.III."/>
            <person name="Wang J."/>
            <person name="Stark B.C."/>
            <person name="Pombert J.F."/>
        </authorList>
    </citation>
    <scope>NUCLEOTIDE SEQUENCE [LARGE SCALE GENOMIC DNA]</scope>
    <source>
        <strain evidence="2 3">32O-Y</strain>
    </source>
</reference>
<dbReference type="PATRIC" id="fig|162209.4.peg.1826"/>
<name>A0A0U2KYS3_9BACL</name>
<dbReference type="Proteomes" id="UP000061660">
    <property type="component" value="Chromosome"/>
</dbReference>
<evidence type="ECO:0000313" key="2">
    <source>
        <dbReference type="EMBL" id="ALS22098.1"/>
    </source>
</evidence>